<keyword evidence="3" id="KW-1185">Reference proteome</keyword>
<organism evidence="2 3">
    <name type="scientific">Deinococcus arenicola</name>
    <dbReference type="NCBI Taxonomy" id="2994950"/>
    <lineage>
        <taxon>Bacteria</taxon>
        <taxon>Thermotogati</taxon>
        <taxon>Deinococcota</taxon>
        <taxon>Deinococci</taxon>
        <taxon>Deinococcales</taxon>
        <taxon>Deinococcaceae</taxon>
        <taxon>Deinococcus</taxon>
    </lineage>
</organism>
<name>A0ABU4DKR4_9DEIO</name>
<feature type="region of interest" description="Disordered" evidence="1">
    <location>
        <begin position="1"/>
        <end position="21"/>
    </location>
</feature>
<protein>
    <submittedName>
        <fullName evidence="2">DUF3800 domain-containing protein</fullName>
    </submittedName>
</protein>
<dbReference type="EMBL" id="JAPMIV010000001">
    <property type="protein sequence ID" value="MDV6373023.1"/>
    <property type="molecule type" value="Genomic_DNA"/>
</dbReference>
<evidence type="ECO:0000313" key="3">
    <source>
        <dbReference type="Proteomes" id="UP001276150"/>
    </source>
</evidence>
<evidence type="ECO:0000313" key="2">
    <source>
        <dbReference type="EMBL" id="MDV6373023.1"/>
    </source>
</evidence>
<proteinExistence type="predicted"/>
<reference evidence="2 3" key="1">
    <citation type="submission" date="2022-11" db="EMBL/GenBank/DDBJ databases">
        <title>Deinococcus ZS9-10, Low Temperature and Draught-tolerating, UV-resistant Bacteria from Continental Antarctica.</title>
        <authorList>
            <person name="Cheng L."/>
        </authorList>
    </citation>
    <scope>NUCLEOTIDE SEQUENCE [LARGE SCALE GENOMIC DNA]</scope>
    <source>
        <strain evidence="2 3">ZS9-10</strain>
    </source>
</reference>
<accession>A0ABU4DKR4</accession>
<dbReference type="RefSeq" id="WP_317638322.1">
    <property type="nucleotide sequence ID" value="NZ_JAPMIV010000001.1"/>
</dbReference>
<comment type="caution">
    <text evidence="2">The sequence shown here is derived from an EMBL/GenBank/DDBJ whole genome shotgun (WGS) entry which is preliminary data.</text>
</comment>
<dbReference type="Proteomes" id="UP001276150">
    <property type="component" value="Unassembled WGS sequence"/>
</dbReference>
<evidence type="ECO:0000256" key="1">
    <source>
        <dbReference type="SAM" id="MobiDB-lite"/>
    </source>
</evidence>
<dbReference type="InterPro" id="IPR024524">
    <property type="entry name" value="DUF3800"/>
</dbReference>
<sequence>MYVDESGDPGTHDPANPHSSGSRHYIVTGIIIPTDTWSNNLKILASLRSRLKSNYGFPARKELHGAQIINPRNDPAFSSIGTRLVRNKMYLECMEYYAKNMSELEIINIHLDKMNPRSVKNLSGVNVQDLTWTRLLERCQTFLSKNDGLGIIFADDTNETQLRNLIRKMRKYHYVGSAYGSGGRPANTSNIIEDPIIRNSQQSYLIQVADMTSHILYRKLYPKPSYKKYKTEQIFDVLDTVLVKSAHASCPYGQGIVRV</sequence>
<dbReference type="Pfam" id="PF12686">
    <property type="entry name" value="DUF3800"/>
    <property type="match status" value="1"/>
</dbReference>
<gene>
    <name evidence="2" type="ORF">ORD21_00195</name>
</gene>